<dbReference type="GO" id="GO:0005856">
    <property type="term" value="C:cytoskeleton"/>
    <property type="evidence" value="ECO:0007669"/>
    <property type="project" value="TreeGrafter"/>
</dbReference>
<keyword evidence="6" id="KW-1185">Reference proteome</keyword>
<feature type="compositionally biased region" description="Low complexity" evidence="1">
    <location>
        <begin position="1432"/>
        <end position="1661"/>
    </location>
</feature>
<evidence type="ECO:0000256" key="2">
    <source>
        <dbReference type="SAM" id="SignalP"/>
    </source>
</evidence>
<dbReference type="GO" id="GO:0031032">
    <property type="term" value="P:actomyosin structure organization"/>
    <property type="evidence" value="ECO:0007669"/>
    <property type="project" value="TreeGrafter"/>
</dbReference>
<feature type="region of interest" description="Disordered" evidence="1">
    <location>
        <begin position="1430"/>
        <end position="1676"/>
    </location>
</feature>
<dbReference type="EMBL" id="MDYQ01000078">
    <property type="protein sequence ID" value="PRP83692.1"/>
    <property type="molecule type" value="Genomic_DNA"/>
</dbReference>
<reference evidence="5 6" key="1">
    <citation type="journal article" date="2018" name="Genome Biol. Evol.">
        <title>Multiple Roots of Fruiting Body Formation in Amoebozoa.</title>
        <authorList>
            <person name="Hillmann F."/>
            <person name="Forbes G."/>
            <person name="Novohradska S."/>
            <person name="Ferling I."/>
            <person name="Riege K."/>
            <person name="Groth M."/>
            <person name="Westermann M."/>
            <person name="Marz M."/>
            <person name="Spaller T."/>
            <person name="Winckler T."/>
            <person name="Schaap P."/>
            <person name="Glockner G."/>
        </authorList>
    </citation>
    <scope>NUCLEOTIDE SEQUENCE [LARGE SCALE GENOMIC DNA]</scope>
    <source>
        <strain evidence="5 6">Jena</strain>
    </source>
</reference>
<organism evidence="5 6">
    <name type="scientific">Planoprotostelium fungivorum</name>
    <dbReference type="NCBI Taxonomy" id="1890364"/>
    <lineage>
        <taxon>Eukaryota</taxon>
        <taxon>Amoebozoa</taxon>
        <taxon>Evosea</taxon>
        <taxon>Variosea</taxon>
        <taxon>Cavosteliida</taxon>
        <taxon>Cavosteliaceae</taxon>
        <taxon>Planoprotostelium</taxon>
    </lineage>
</organism>
<dbReference type="PANTHER" id="PTHR23280">
    <property type="entry name" value="4.1 G PROTEIN"/>
    <property type="match status" value="1"/>
</dbReference>
<sequence>MQLISVVLFLSLVLLAVEANPARYATISWARESDSNPHVIVVTTQFAFKRSFFNLPDSIVVGSSVNINLLDGSPSYSLLYTNGTYTDSDDLSAGVVTGVNIALDYITVSFTTSHQFPIADRPLTYTITHYRGSRPNFLTNNANAFWNIQCQAVVYPPGTSASLLINSPTSTSIPIQQVQIGQTATFQIPFTNSTPAFFRPSTLAETVGAGNAGSLCNLYTITPGGSVTFDASKLTSPGVYQLQHILYDSFSSVSVDYLVNVSTPVGACICTSLLFNNNGASCTANSQCCGGSGTCGFSNPVILSAGTNLLSLLTSPLKLLGNTSSPLTFTIVADDTVMGNAVQIFASSLPSGASLSTTSPVKCPTLNCKNPQSVTFNWPTPLAGTNSICIGALQPATSPPTTTRQFCITLEITPTDCGSGSLVQGIVCPILFNPLLCCTCISLSIGFDPASRCSGCRPGYYGNKCANCTCVHGKCNDGKYGDGSCTCEKGWTGVNCDIPNGYCSSSYINSSYVESVTLSPTSFINPILTNLFVGANASLAGKNLGLGLKVNLPVLPAVDLLLAFDNSGSNPIQDLADLVLSAPLLLTSLVGVYPGSRMAIASLNSFRSYGPLTSVGLDLTASLGLLQSNYSTSGSFPLFSNLAQCGSSSIGWRKNTYKLIVVIPRNRPSDDPTPYYSSLIPLGANVMYVCTPALAPYYQNIVDTTGLGVVINLGGGLLSVGWSTSVIVNLPNLFTLLRVKCYSGTTALNSTSSLLNTPLLGISAGLNLNLSLGNSASVQAALTLGLQVPSITCSVWGWGTQSIVVDMNHPPQSKNTVFFPTQDSPFPFKLTGSDSDGNQFKLKFVTLPSQGNVTVVDNNTRASLDTFYTTFSYSFLGNQYFNGNATLSFVLYDGCAYSTVYNVTFVVAPVYYPPQASNITLVVQQGSQPNVIDFSNYATNYFNGNATLSFVLYDGCAYSTVYNVTFVVAPVYYPPQASNITLVVQQGSQPNVIDFSNYATNVPKTSNYPSVLINSLPGNGRLTDPNSYDISPYYVAYDRTVLFYTGNFVGNTSFSYYVQNARSQSALAYVTVAVQFAPHAPTLNAPSDVTCPIGGKCTIPFTVVDVDSPDTETVTLTTGLSYATATYSLNGGANTSVTTNGAATLTPTVQPGTSGYVTLSTDDTAQGSIGTVQLSAVDSYNMASDPVTVYVSVSPNNNPTLSTNNLASTTVNGSTTFTLVASDVDGTQGKKLSLSIVTPAYGTLTTSDGTVLPPNSVYTVPTSLNSPVDLTSRYTFTYSRSSTVGNFTLSYTFTDVLSGSTTGQVQLIVPFVDTPPTLTAPVNLQCSADSLCALPFSVQDPDINDNVSVFIDDLQLVNSTVLFASAVVPSVPAKIVDAGPIKASYSLSLNISYLTNPFAGKLSLRISDAYGGQASQTININVKASIVPAPPTTSSTTSSSTSSTTSSSTSSSSSSTSSTTSSSTSSTTSSSTTSSTTSDASTSSSTTSSSTSDALTTSSTVDPTSSTSSTDVTSTSSTETSSTSSTETSSSETSSTSDAATTSSTTDASTSSTSDAATTSSTTDASTSSSSDAATTSSTSDASTSSSTTDASTSSTTSDASTSSTSDAATTSSTTDASTSSTSDASTSSTTDASTSSTTDASTSSTSDASTSSTTTPATTSTPPPPPINHPPAIVYPSDSTTSFVTYQESSIGIAIVVTATDEDSGEGQNLNLTLSNSPTYGTLYVGGVTFTAGSTLPYSANTPGNFNGVDSSNWNVTYVPAGAYTGSDSFSVYVTDPHGSNSAVRTVNVLVNAVNHPPSLSSVSSVVCPIGGSCSITANIFDSDNGDSETLRLFSVPTKNVTGFFLGRTSTDLNVVSAGILTYGFYDVASGLSSRSSTDLTLSFDDYIVGPLGSFTLQALDASNATSSNVTVTVTAAPSRPPYTVTPRFDQGVVLSATGGIALNFSVTATDKDGTQGGKLTLILSTTTSHGTLSTPDGTSLTSGSRLVYSLNNVDNSVNPPTTTFSFSYVPPQTFNGVDIFKYRLVDPTGTVSALLTAQINVTAVILPPAGQGFDLFLNAGDSLSVDKFSANDPQGLPLTLYIDSLPQWGDLMSPTGLPILLTKRNSLALSQDQWNKYLTYASPLATSGSPLTSFSFHFSNGKQDSPTYAANIYVANPGAAPTAGPTTLSGDVKNVIRFYANVTDHSNRPGTLTVQLNSPTQGRICLDSQLSNCLTSGATFYDEFTPLYYVGPSGLTSGFAEEFNLTATDIFGRTTDGPSTVYVRLTLQSTPPTGLFPTHLVTYEGSPVTLTLNGLDDITPASRLIYKLVDAPTNGNVSLLNSETGATLQYFGPSTTVPVLLSGNTNVLRYTPPSTGYGVNFTRFSIEISDEQNLTSVYVVTVDVIHVNAAPALISPATFITLWKNTEAVITLVGTDTDSPLTSLTASITKYVQMGSLYTCDNGTTEECQRGTLLGTENSVISPSYVNSTAAVWNLLFVPVANTSRLVRKLVEIQYPDEKQLYAAPSFVLRDDYAAPSNLLPFQIRVRNINEAPYVSVNESLTTTLNATLPLPPLTLGDPDASGIKFNVTVTLSDETAGTLRLPALNKMKVSPCTFYNASVRCQSTQEGLRSIFSTLELVPAKSGTFQVSWLVDDLGDGADVDLRNVSSLTANATCNVTVQTETVPASSSRSLTWTIGVGSAAGAAVAGAAVAAVARLIRKPPTEVFGSMLDFADAGVVDNPLYTENPDVKNPLYESTSAF</sequence>
<dbReference type="PROSITE" id="PS00022">
    <property type="entry name" value="EGF_1"/>
    <property type="match status" value="1"/>
</dbReference>
<name>A0A2P6NID0_9EUKA</name>
<feature type="signal peptide" evidence="2">
    <location>
        <begin position="1"/>
        <end position="19"/>
    </location>
</feature>
<dbReference type="OrthoDB" id="286301at2759"/>
<gene>
    <name evidence="5" type="ORF">PROFUN_03847</name>
</gene>
<protein>
    <recommendedName>
        <fullName evidence="3 4">EGF-like domain-containing protein</fullName>
    </recommendedName>
</protein>
<dbReference type="InParanoid" id="A0A2P6NID0"/>
<proteinExistence type="predicted"/>
<evidence type="ECO:0000313" key="5">
    <source>
        <dbReference type="EMBL" id="PRP83692.1"/>
    </source>
</evidence>
<dbReference type="STRING" id="1890364.A0A2P6NID0"/>
<evidence type="ECO:0000259" key="4">
    <source>
        <dbReference type="PROSITE" id="PS01186"/>
    </source>
</evidence>
<comment type="caution">
    <text evidence="5">The sequence shown here is derived from an EMBL/GenBank/DDBJ whole genome shotgun (WGS) entry which is preliminary data.</text>
</comment>
<keyword evidence="2" id="KW-0732">Signal</keyword>
<accession>A0A2P6NID0</accession>
<dbReference type="PANTHER" id="PTHR23280:SF25">
    <property type="entry name" value="MOESIN_EZRIN_RADIXIN HOMOLOG 1"/>
    <property type="match status" value="1"/>
</dbReference>
<evidence type="ECO:0000256" key="1">
    <source>
        <dbReference type="SAM" id="MobiDB-lite"/>
    </source>
</evidence>
<evidence type="ECO:0000313" key="6">
    <source>
        <dbReference type="Proteomes" id="UP000241769"/>
    </source>
</evidence>
<feature type="chain" id="PRO_5015167202" description="EGF-like domain-containing protein" evidence="2">
    <location>
        <begin position="20"/>
        <end position="2742"/>
    </location>
</feature>
<feature type="domain" description="EGF-like" evidence="3 4">
    <location>
        <begin position="485"/>
        <end position="496"/>
    </location>
</feature>
<evidence type="ECO:0000259" key="3">
    <source>
        <dbReference type="PROSITE" id="PS00022"/>
    </source>
</evidence>
<dbReference type="Proteomes" id="UP000241769">
    <property type="component" value="Unassembled WGS sequence"/>
</dbReference>
<dbReference type="InterPro" id="IPR000742">
    <property type="entry name" value="EGF"/>
</dbReference>
<dbReference type="PROSITE" id="PS01186">
    <property type="entry name" value="EGF_2"/>
    <property type="match status" value="1"/>
</dbReference>